<dbReference type="AlphaFoldDB" id="A0A8H5C044"/>
<dbReference type="OrthoDB" id="3211970at2759"/>
<name>A0A8H5C044_9AGAR</name>
<comment type="caution">
    <text evidence="1">The sequence shown here is derived from an EMBL/GenBank/DDBJ whole genome shotgun (WGS) entry which is preliminary data.</text>
</comment>
<gene>
    <name evidence="1" type="ORF">D9611_008208</name>
</gene>
<dbReference type="Proteomes" id="UP000541558">
    <property type="component" value="Unassembled WGS sequence"/>
</dbReference>
<organism evidence="1 2">
    <name type="scientific">Ephemerocybe angulata</name>
    <dbReference type="NCBI Taxonomy" id="980116"/>
    <lineage>
        <taxon>Eukaryota</taxon>
        <taxon>Fungi</taxon>
        <taxon>Dikarya</taxon>
        <taxon>Basidiomycota</taxon>
        <taxon>Agaricomycotina</taxon>
        <taxon>Agaricomycetes</taxon>
        <taxon>Agaricomycetidae</taxon>
        <taxon>Agaricales</taxon>
        <taxon>Agaricineae</taxon>
        <taxon>Psathyrellaceae</taxon>
        <taxon>Ephemerocybe</taxon>
    </lineage>
</organism>
<protein>
    <submittedName>
        <fullName evidence="1">Uncharacterized protein</fullName>
    </submittedName>
</protein>
<evidence type="ECO:0000313" key="1">
    <source>
        <dbReference type="EMBL" id="KAF5332221.1"/>
    </source>
</evidence>
<proteinExistence type="predicted"/>
<accession>A0A8H5C044</accession>
<dbReference type="EMBL" id="JAACJK010000111">
    <property type="protein sequence ID" value="KAF5332221.1"/>
    <property type="molecule type" value="Genomic_DNA"/>
</dbReference>
<evidence type="ECO:0000313" key="2">
    <source>
        <dbReference type="Proteomes" id="UP000541558"/>
    </source>
</evidence>
<reference evidence="1 2" key="1">
    <citation type="journal article" date="2020" name="ISME J.">
        <title>Uncovering the hidden diversity of litter-decomposition mechanisms in mushroom-forming fungi.</title>
        <authorList>
            <person name="Floudas D."/>
            <person name="Bentzer J."/>
            <person name="Ahren D."/>
            <person name="Johansson T."/>
            <person name="Persson P."/>
            <person name="Tunlid A."/>
        </authorList>
    </citation>
    <scope>NUCLEOTIDE SEQUENCE [LARGE SCALE GENOMIC DNA]</scope>
    <source>
        <strain evidence="1 2">CBS 175.51</strain>
    </source>
</reference>
<sequence length="69" mass="7846">MNIPDRSDDVVVPAYPETHNDLDCGQWNNINAVRFMGPYILVARMQTIELYHVFSALRPHGPGTPSLMY</sequence>
<keyword evidence="2" id="KW-1185">Reference proteome</keyword>